<evidence type="ECO:0000313" key="2">
    <source>
        <dbReference type="Proteomes" id="UP000190897"/>
    </source>
</evidence>
<keyword evidence="2" id="KW-1185">Reference proteome</keyword>
<gene>
    <name evidence="1" type="ORF">SAMN05660293_04723</name>
</gene>
<protein>
    <submittedName>
        <fullName evidence="1">Uncharacterized protein</fullName>
    </submittedName>
</protein>
<dbReference type="Proteomes" id="UP000190897">
    <property type="component" value="Unassembled WGS sequence"/>
</dbReference>
<dbReference type="EMBL" id="FUZA01000007">
    <property type="protein sequence ID" value="SKC14086.1"/>
    <property type="molecule type" value="Genomic_DNA"/>
</dbReference>
<dbReference type="AlphaFoldDB" id="A0A1T5H061"/>
<evidence type="ECO:0000313" key="1">
    <source>
        <dbReference type="EMBL" id="SKC14086.1"/>
    </source>
</evidence>
<name>A0A1T5H061_9BACT</name>
<dbReference type="GO" id="GO:0003676">
    <property type="term" value="F:nucleic acid binding"/>
    <property type="evidence" value="ECO:0007669"/>
    <property type="project" value="InterPro"/>
</dbReference>
<organism evidence="1 2">
    <name type="scientific">Dyadobacter psychrophilus</name>
    <dbReference type="NCBI Taxonomy" id="651661"/>
    <lineage>
        <taxon>Bacteria</taxon>
        <taxon>Pseudomonadati</taxon>
        <taxon>Bacteroidota</taxon>
        <taxon>Cytophagia</taxon>
        <taxon>Cytophagales</taxon>
        <taxon>Spirosomataceae</taxon>
        <taxon>Dyadobacter</taxon>
    </lineage>
</organism>
<reference evidence="2" key="1">
    <citation type="submission" date="2017-02" db="EMBL/GenBank/DDBJ databases">
        <authorList>
            <person name="Varghese N."/>
            <person name="Submissions S."/>
        </authorList>
    </citation>
    <scope>NUCLEOTIDE SEQUENCE [LARGE SCALE GENOMIC DNA]</scope>
    <source>
        <strain evidence="2">DSM 22270</strain>
    </source>
</reference>
<dbReference type="Gene3D" id="3.40.1350.10">
    <property type="match status" value="1"/>
</dbReference>
<dbReference type="InterPro" id="IPR011856">
    <property type="entry name" value="tRNA_endonuc-like_dom_sf"/>
</dbReference>
<sequence length="390" mass="44130">MERVPLYSNEFSESWLQKLIHENPSLLPISEIESGFAPAISIGREIKTKAGYIDNLLISPDGYITIVETKLWRNPQARREVVGQILDYAKELSKWTFSDLDISLKRFDQSSEGVVAKVRRNPGCEDIEEHTLIDNINKNLRRGRILLLIVGDGIRESVEEMVEYLSQTPQLHFTLALVELQVYRLGDSVDPLLIIPQVVTRTREITRAVVRVEGDYSTGLTLNIDSDLGTEPETLHRRSSGRTTLSAQDYFEQLLQNTNSYTVDFVKKVITDSQQIGLTVEWNASSFGLQFPDPAGSGLRISIMTFDKKGQITLGYAEKQLEALNIPSNINYSFCAETAVMFTGLARNPLKLGSWNRRISISELIPSYDLFMERLEVYLNEISDSQMTPD</sequence>
<accession>A0A1T5H061</accession>
<dbReference type="STRING" id="651661.SAMN05660293_04723"/>
<proteinExistence type="predicted"/>